<dbReference type="HOGENOM" id="CLU_3340175_0_0_9"/>
<sequence length="37" mass="4577">MLLGDKGWWRGSWRLLSTEGGETPWWSRRTREWELWA</sequence>
<name>D5E3C3_PRIM1</name>
<accession>D5E3C3</accession>
<dbReference type="EMBL" id="CP001986">
    <property type="protein sequence ID" value="ADE72298.1"/>
    <property type="molecule type" value="Genomic_DNA"/>
</dbReference>
<geneLocation type="plasmid" evidence="1 2">
    <name>pBM300</name>
</geneLocation>
<reference evidence="1 2" key="3">
    <citation type="journal article" date="2011" name="J. Bacteriol.">
        <title>Genome sequences of the biotechnologically important Bacillus megaterium strains QM B1551 and DSM319.</title>
        <authorList>
            <person name="Eppinger M."/>
            <person name="Bunk B."/>
            <person name="Johns M.A."/>
            <person name="Edirisinghe J.N."/>
            <person name="Kutumbaka K.K."/>
            <person name="Koenig S.S."/>
            <person name="Huot Creasy H."/>
            <person name="Rosovitz M.J."/>
            <person name="Riley D.R."/>
            <person name="Daugherty S."/>
            <person name="Martin M."/>
            <person name="Elbourne L.D."/>
            <person name="Paulsen I."/>
            <person name="Biedendieck R."/>
            <person name="Braun C."/>
            <person name="Grayburn S."/>
            <person name="Dhingra S."/>
            <person name="Lukyanchuk V."/>
            <person name="Ball B."/>
            <person name="Ul-Qamar R."/>
            <person name="Seibel J."/>
            <person name="Bremer E."/>
            <person name="Jahn D."/>
            <person name="Ravel J."/>
            <person name="Vary P.S."/>
        </authorList>
    </citation>
    <scope>NUCLEOTIDE SEQUENCE [LARGE SCALE GENOMIC DNA]</scope>
    <source>
        <strain evidence="2">ATCC 12872 / QMB1551</strain>
        <plasmid evidence="1">pBM300</plasmid>
    </source>
</reference>
<reference evidence="1 2" key="1">
    <citation type="journal article" date="2005" name="Appl. Environ. Microbiol.">
        <title>Molecular characterization of plasmid pBM300 from Bacillus megaterium QM B1551.</title>
        <authorList>
            <person name="Kunnimalaiyaan M."/>
            <person name="Vary P.S."/>
        </authorList>
    </citation>
    <scope>NUCLEOTIDE SEQUENCE [LARGE SCALE GENOMIC DNA]</scope>
    <source>
        <strain evidence="2">ATCC 12872 / QMB1551</strain>
        <plasmid evidence="1">pBM300</plasmid>
    </source>
</reference>
<evidence type="ECO:0000313" key="2">
    <source>
        <dbReference type="Proteomes" id="UP000000935"/>
    </source>
</evidence>
<protein>
    <submittedName>
        <fullName evidence="1">Uncharacterized protein</fullName>
    </submittedName>
</protein>
<evidence type="ECO:0000313" key="1">
    <source>
        <dbReference type="EMBL" id="ADE72298.1"/>
    </source>
</evidence>
<dbReference type="Proteomes" id="UP000000935">
    <property type="component" value="Plasmid pBM300"/>
</dbReference>
<proteinExistence type="predicted"/>
<gene>
    <name evidence="1" type="ordered locus">BMQ_pBM30036</name>
</gene>
<keyword evidence="1" id="KW-0614">Plasmid</keyword>
<organism evidence="1 2">
    <name type="scientific">Priestia megaterium (strain ATCC 12872 / QMB1551)</name>
    <name type="common">Bacillus megaterium</name>
    <dbReference type="NCBI Taxonomy" id="545693"/>
    <lineage>
        <taxon>Bacteria</taxon>
        <taxon>Bacillati</taxon>
        <taxon>Bacillota</taxon>
        <taxon>Bacilli</taxon>
        <taxon>Bacillales</taxon>
        <taxon>Bacillaceae</taxon>
        <taxon>Priestia</taxon>
    </lineage>
</organism>
<keyword evidence="2" id="KW-1185">Reference proteome</keyword>
<reference key="2">
    <citation type="submission" date="2010-04" db="EMBL/GenBank/DDBJ databases">
        <title>Genome sequences of the industrial vitamin B12-producers B. megaterium QM B1551 and DSM319 reveal new insights into the Bacillus genome evolution and pan-genome structure.</title>
        <authorList>
            <person name="Eppinger M."/>
            <person name="Bunk B."/>
            <person name="Johns M.A."/>
            <person name="Edirisinghe J.N."/>
            <person name="Kutumbaka K.K."/>
            <person name="Riley D.R."/>
            <person name="Creasy H.H."/>
            <person name="Koenig S.S.K."/>
            <person name="Galens K."/>
            <person name="Orvis J."/>
            <person name="Creasy T."/>
            <person name="Biedendieck R."/>
            <person name="Braun C."/>
            <person name="Grayburn S."/>
            <person name="Jahn D."/>
            <person name="Ravel J."/>
            <person name="Vary P.S."/>
        </authorList>
    </citation>
    <scope>NUCLEOTIDE SEQUENCE</scope>
    <source>
        <strain>QM B1551</strain>
    </source>
</reference>
<dbReference type="KEGG" id="bmq:BMQ_pBM30036"/>
<dbReference type="AlphaFoldDB" id="D5E3C3"/>